<comment type="subcellular location">
    <subcellularLocation>
        <location evidence="1">Cell membrane</location>
        <topology evidence="1">Multi-pass membrane protein</topology>
    </subcellularLocation>
</comment>
<keyword evidence="5" id="KW-0175">Coiled coil</keyword>
<reference evidence="8 9" key="1">
    <citation type="submission" date="2016-04" db="EMBL/GenBank/DDBJ databases">
        <title>A degradative enzymes factory behind the ericoid mycorrhizal symbiosis.</title>
        <authorList>
            <consortium name="DOE Joint Genome Institute"/>
            <person name="Martino E."/>
            <person name="Morin E."/>
            <person name="Grelet G."/>
            <person name="Kuo A."/>
            <person name="Kohler A."/>
            <person name="Daghino S."/>
            <person name="Barry K."/>
            <person name="Choi C."/>
            <person name="Cichocki N."/>
            <person name="Clum A."/>
            <person name="Copeland A."/>
            <person name="Hainaut M."/>
            <person name="Haridas S."/>
            <person name="Labutti K."/>
            <person name="Lindquist E."/>
            <person name="Lipzen A."/>
            <person name="Khouja H.-R."/>
            <person name="Murat C."/>
            <person name="Ohm R."/>
            <person name="Olson A."/>
            <person name="Spatafora J."/>
            <person name="Veneault-Fourrey C."/>
            <person name="Henrissat B."/>
            <person name="Grigoriev I."/>
            <person name="Martin F."/>
            <person name="Perotto S."/>
        </authorList>
    </citation>
    <scope>NUCLEOTIDE SEQUENCE [LARGE SCALE GENOMIC DNA]</scope>
    <source>
        <strain evidence="8 9">F</strain>
    </source>
</reference>
<keyword evidence="2 7" id="KW-0812">Transmembrane</keyword>
<evidence type="ECO:0000313" key="8">
    <source>
        <dbReference type="EMBL" id="PMD41021.1"/>
    </source>
</evidence>
<feature type="transmembrane region" description="Helical" evidence="7">
    <location>
        <begin position="966"/>
        <end position="990"/>
    </location>
</feature>
<dbReference type="Proteomes" id="UP000235786">
    <property type="component" value="Unassembled WGS sequence"/>
</dbReference>
<feature type="coiled-coil region" evidence="5">
    <location>
        <begin position="888"/>
        <end position="930"/>
    </location>
</feature>
<dbReference type="AlphaFoldDB" id="A0A2J6RR69"/>
<feature type="region of interest" description="Disordered" evidence="6">
    <location>
        <begin position="1"/>
        <end position="64"/>
    </location>
</feature>
<dbReference type="SUPFAM" id="SSF144083">
    <property type="entry name" value="Magnesium transport protein CorA, transmembrane region"/>
    <property type="match status" value="1"/>
</dbReference>
<evidence type="ECO:0000256" key="6">
    <source>
        <dbReference type="SAM" id="MobiDB-lite"/>
    </source>
</evidence>
<organism evidence="8 9">
    <name type="scientific">Hyaloscypha variabilis (strain UAMH 11265 / GT02V1 / F)</name>
    <name type="common">Meliniomyces variabilis</name>
    <dbReference type="NCBI Taxonomy" id="1149755"/>
    <lineage>
        <taxon>Eukaryota</taxon>
        <taxon>Fungi</taxon>
        <taxon>Dikarya</taxon>
        <taxon>Ascomycota</taxon>
        <taxon>Pezizomycotina</taxon>
        <taxon>Leotiomycetes</taxon>
        <taxon>Helotiales</taxon>
        <taxon>Hyaloscyphaceae</taxon>
        <taxon>Hyaloscypha</taxon>
        <taxon>Hyaloscypha variabilis</taxon>
    </lineage>
</organism>
<dbReference type="InterPro" id="IPR045863">
    <property type="entry name" value="CorA_TM1_TM2"/>
</dbReference>
<evidence type="ECO:0000256" key="5">
    <source>
        <dbReference type="SAM" id="Coils"/>
    </source>
</evidence>
<dbReference type="PANTHER" id="PTHR46494:SF1">
    <property type="entry name" value="CORA FAMILY METAL ION TRANSPORTER (EUROFUNG)"/>
    <property type="match status" value="1"/>
</dbReference>
<keyword evidence="4 7" id="KW-0472">Membrane</keyword>
<feature type="region of interest" description="Disordered" evidence="6">
    <location>
        <begin position="495"/>
        <end position="553"/>
    </location>
</feature>
<dbReference type="OrthoDB" id="5286874at2759"/>
<feature type="region of interest" description="Disordered" evidence="6">
    <location>
        <begin position="576"/>
        <end position="596"/>
    </location>
</feature>
<dbReference type="Pfam" id="PF01544">
    <property type="entry name" value="CorA"/>
    <property type="match status" value="1"/>
</dbReference>
<dbReference type="STRING" id="1149755.A0A2J6RR69"/>
<protein>
    <recommendedName>
        <fullName evidence="10">Cora-domain-containing protein</fullName>
    </recommendedName>
</protein>
<feature type="compositionally biased region" description="Basic and acidic residues" evidence="6">
    <location>
        <begin position="1016"/>
        <end position="1027"/>
    </location>
</feature>
<dbReference type="InterPro" id="IPR002523">
    <property type="entry name" value="MgTranspt_CorA/ZnTranspt_ZntB"/>
</dbReference>
<dbReference type="GO" id="GO:0000287">
    <property type="term" value="F:magnesium ion binding"/>
    <property type="evidence" value="ECO:0007669"/>
    <property type="project" value="TreeGrafter"/>
</dbReference>
<evidence type="ECO:0000256" key="1">
    <source>
        <dbReference type="ARBA" id="ARBA00004651"/>
    </source>
</evidence>
<feature type="compositionally biased region" description="Polar residues" evidence="6">
    <location>
        <begin position="1"/>
        <end position="21"/>
    </location>
</feature>
<feature type="region of interest" description="Disordered" evidence="6">
    <location>
        <begin position="1013"/>
        <end position="1045"/>
    </location>
</feature>
<dbReference type="GO" id="GO:0005886">
    <property type="term" value="C:plasma membrane"/>
    <property type="evidence" value="ECO:0007669"/>
    <property type="project" value="UniProtKB-SubCell"/>
</dbReference>
<dbReference type="GO" id="GO:0015095">
    <property type="term" value="F:magnesium ion transmembrane transporter activity"/>
    <property type="evidence" value="ECO:0007669"/>
    <property type="project" value="TreeGrafter"/>
</dbReference>
<feature type="transmembrane region" description="Helical" evidence="7">
    <location>
        <begin position="929"/>
        <end position="954"/>
    </location>
</feature>
<evidence type="ECO:0000313" key="9">
    <source>
        <dbReference type="Proteomes" id="UP000235786"/>
    </source>
</evidence>
<dbReference type="GO" id="GO:0050897">
    <property type="term" value="F:cobalt ion binding"/>
    <property type="evidence" value="ECO:0007669"/>
    <property type="project" value="TreeGrafter"/>
</dbReference>
<evidence type="ECO:0000256" key="7">
    <source>
        <dbReference type="SAM" id="Phobius"/>
    </source>
</evidence>
<keyword evidence="9" id="KW-1185">Reference proteome</keyword>
<proteinExistence type="predicted"/>
<evidence type="ECO:0000256" key="4">
    <source>
        <dbReference type="ARBA" id="ARBA00023136"/>
    </source>
</evidence>
<feature type="compositionally biased region" description="Polar residues" evidence="6">
    <location>
        <begin position="510"/>
        <end position="529"/>
    </location>
</feature>
<accession>A0A2J6RR69</accession>
<feature type="compositionally biased region" description="Acidic residues" evidence="6">
    <location>
        <begin position="1033"/>
        <end position="1045"/>
    </location>
</feature>
<evidence type="ECO:0008006" key="10">
    <source>
        <dbReference type="Google" id="ProtNLM"/>
    </source>
</evidence>
<evidence type="ECO:0000256" key="3">
    <source>
        <dbReference type="ARBA" id="ARBA00022989"/>
    </source>
</evidence>
<feature type="transmembrane region" description="Helical" evidence="7">
    <location>
        <begin position="738"/>
        <end position="755"/>
    </location>
</feature>
<dbReference type="EMBL" id="KZ613945">
    <property type="protein sequence ID" value="PMD41021.1"/>
    <property type="molecule type" value="Genomic_DNA"/>
</dbReference>
<dbReference type="PANTHER" id="PTHR46494">
    <property type="entry name" value="CORA FAMILY METAL ION TRANSPORTER (EUROFUNG)"/>
    <property type="match status" value="1"/>
</dbReference>
<dbReference type="Gene3D" id="1.20.58.340">
    <property type="entry name" value="Magnesium transport protein CorA, transmembrane region"/>
    <property type="match status" value="1"/>
</dbReference>
<dbReference type="GO" id="GO:0015087">
    <property type="term" value="F:cobalt ion transmembrane transporter activity"/>
    <property type="evidence" value="ECO:0007669"/>
    <property type="project" value="TreeGrafter"/>
</dbReference>
<sequence>MSYSRVISGRRTQSDNSSSRAISGLRTRSDPSRGSFYQPPEDEVSRPKLYQRVSGANERSRVSFSLSQHLDKGLDASGSDSDSEGGQDEDIVTEFVPFISRSSSAASSGIGLKLSRRRKDLETKLNIINHLANSSSPLQPTPSHSPADGGVATYDIVASKYGSEACKTEEIMASLEYITPTGTSAPHPDTLFRWIHISEGTTDFDKFSKCAKENATSLGYEDNRALDNFLASIRKKLEKSIRVHGETIGKYMKAGCITSAAPTGDEDDTQGKTYLFLSLYFHQLAKYFPRPGILSQRAHFARTLLQNKYPHTSKQRDLNQTVCSLDSTLDGHCFYTPNLWCLMIDNCFMLTWASGNSIQRVCKDVVKLQRHTSPTPPTPLTARKMIHLLYDGRLYILPTSKCCTWFALMQTLSSITLCLEDQFYLKWNDIRILPELWIVLLAESKDNNIVVHLVRRRERIQHLLRTQSMSLHLEKTTSQSNASGESLLSPISETTSRGFTRLDGSPGRGRSNSFDSGQPERSSQISTAHTTEATEPDKTTTAVPMVSKSSLPEEKASRSFHMLIWLAMFEEKSGTDSATAADGTPPEAGQQKGPNQQVVHSYLDSLHAWLEDQSEPDFKHLYRKTDSKTLMDVERVMSGMKKARLDSGDIHDLKTQFVDAVKETFALFLPLNQRCQMASKVWGAVMTFVTGKVEEDGISEVDTAVTKLVELAVLARTISAQLSNGKAPAPGTLSIPPAALRVWYSFLYSILLWPYPRGLTEAKKYTTRCFTLLTRTHRQLLRDSDATKLSDLESVRPKDLISLISNMVLADITGTQPGIVKSYWRALNSMFIPIQSEPLNRKNQQKLIAFIDECSIVSESLDGQRDAIKELQTNLRTRAASNRSFPLLQEALNTLDEKHSSMQELLDKASEFLEESNEMHRQNKDKQEAAIYVFTIITIIFLPISTVAGIFGMNTQDIRNLESSQWLFWAVAMPLTVVVIITSLLFAGILPAPTQWMRWKTAYDDITGGEGAASVESKKAGLKKNEKGSNWSDDSDNDIADFDWH</sequence>
<gene>
    <name evidence="8" type="ORF">L207DRAFT_566340</name>
</gene>
<name>A0A2J6RR69_HYAVF</name>
<evidence type="ECO:0000256" key="2">
    <source>
        <dbReference type="ARBA" id="ARBA00022692"/>
    </source>
</evidence>
<keyword evidence="3 7" id="KW-1133">Transmembrane helix</keyword>